<evidence type="ECO:0000313" key="1">
    <source>
        <dbReference type="EMBL" id="RHA83768.1"/>
    </source>
</evidence>
<protein>
    <recommendedName>
        <fullName evidence="3">SMI1/KNR4 family protein</fullName>
    </recommendedName>
</protein>
<comment type="caution">
    <text evidence="1">The sequence shown here is derived from an EMBL/GenBank/DDBJ whole genome shotgun (WGS) entry which is preliminary data.</text>
</comment>
<evidence type="ECO:0008006" key="3">
    <source>
        <dbReference type="Google" id="ProtNLM"/>
    </source>
</evidence>
<dbReference type="Proteomes" id="UP000283492">
    <property type="component" value="Unassembled WGS sequence"/>
</dbReference>
<gene>
    <name evidence="1" type="ORF">DW914_16125</name>
</gene>
<evidence type="ECO:0000313" key="2">
    <source>
        <dbReference type="Proteomes" id="UP000283492"/>
    </source>
</evidence>
<dbReference type="RefSeq" id="WP_118583379.1">
    <property type="nucleotide sequence ID" value="NZ_CABJFX010000038.1"/>
</dbReference>
<dbReference type="AlphaFoldDB" id="A0A3R6CM48"/>
<dbReference type="Pfam" id="PF14433">
    <property type="entry name" value="SUKH-3"/>
    <property type="match status" value="1"/>
</dbReference>
<dbReference type="SUPFAM" id="SSF160631">
    <property type="entry name" value="SMI1/KNR4-like"/>
    <property type="match status" value="1"/>
</dbReference>
<dbReference type="EMBL" id="QSFX01000038">
    <property type="protein sequence ID" value="RHA83768.1"/>
    <property type="molecule type" value="Genomic_DNA"/>
</dbReference>
<organism evidence="1 2">
    <name type="scientific">Roseburia inulinivorans</name>
    <dbReference type="NCBI Taxonomy" id="360807"/>
    <lineage>
        <taxon>Bacteria</taxon>
        <taxon>Bacillati</taxon>
        <taxon>Bacillota</taxon>
        <taxon>Clostridia</taxon>
        <taxon>Lachnospirales</taxon>
        <taxon>Lachnospiraceae</taxon>
        <taxon>Roseburia</taxon>
    </lineage>
</organism>
<accession>A0A3R6CM48</accession>
<proteinExistence type="predicted"/>
<reference evidence="1 2" key="1">
    <citation type="submission" date="2018-08" db="EMBL/GenBank/DDBJ databases">
        <title>A genome reference for cultivated species of the human gut microbiota.</title>
        <authorList>
            <person name="Zou Y."/>
            <person name="Xue W."/>
            <person name="Luo G."/>
        </authorList>
    </citation>
    <scope>NUCLEOTIDE SEQUENCE [LARGE SCALE GENOMIC DNA]</scope>
    <source>
        <strain evidence="1 2">AM42-1AC</strain>
    </source>
</reference>
<name>A0A3R6CM48_9FIRM</name>
<sequence>MEKVTEERLVKAGWDEKRTIDISNIKDVYQKLGLVMPMNVEKFLTVYGMLVFEDDERKENLEFIPEKALGCNLDKVYFEELLEEYDINEIVYPIGVACRGNLMVLMTEQDVFYCYTDGYLEKAGENVEQMLDCLVGECNEAVVIS</sequence>
<dbReference type="InterPro" id="IPR025850">
    <property type="entry name" value="SUKH-3"/>
</dbReference>
<dbReference type="InterPro" id="IPR037883">
    <property type="entry name" value="Knr4/Smi1-like_sf"/>
</dbReference>